<keyword evidence="1" id="KW-0472">Membrane</keyword>
<protein>
    <recommendedName>
        <fullName evidence="2">DUF7730 domain-containing protein</fullName>
    </recommendedName>
</protein>
<feature type="domain" description="DUF7730" evidence="2">
    <location>
        <begin position="91"/>
        <end position="299"/>
    </location>
</feature>
<evidence type="ECO:0000313" key="3">
    <source>
        <dbReference type="EMBL" id="KAF1960835.1"/>
    </source>
</evidence>
<evidence type="ECO:0000259" key="2">
    <source>
        <dbReference type="Pfam" id="PF24864"/>
    </source>
</evidence>
<evidence type="ECO:0000256" key="1">
    <source>
        <dbReference type="SAM" id="Phobius"/>
    </source>
</evidence>
<evidence type="ECO:0000313" key="4">
    <source>
        <dbReference type="Proteomes" id="UP000800035"/>
    </source>
</evidence>
<dbReference type="Pfam" id="PF24864">
    <property type="entry name" value="DUF7730"/>
    <property type="match status" value="1"/>
</dbReference>
<dbReference type="EMBL" id="ML976982">
    <property type="protein sequence ID" value="KAF1960835.1"/>
    <property type="molecule type" value="Genomic_DNA"/>
</dbReference>
<dbReference type="Proteomes" id="UP000800035">
    <property type="component" value="Unassembled WGS sequence"/>
</dbReference>
<dbReference type="InterPro" id="IPR056632">
    <property type="entry name" value="DUF7730"/>
</dbReference>
<dbReference type="OrthoDB" id="3801532at2759"/>
<keyword evidence="1" id="KW-0812">Transmembrane</keyword>
<sequence length="351" mass="40265">MPMSPKDGIKQTLGAAVVLLCSPLILCYAGYVALLRARQRRFGRDLKDVYRRRKREYRRRKSLSDTTSVSRNFIARKLLASKTTGGKNFNTQTQSLFFRLPAEIRNQVYRYVLCSRQLVSIQPAGKKWEATRLGNAGCKDGRACKRGNGVTGPLLEEEMVLRHIVCVESFDRGRTDGGDRMLLALVRTCRLIYAETLPLLYGENTFVATLDYNFLAFALSIPQAHLDLIRSLILYLPGQPDYEQPGIAVSMAHSMYPALKVVKRMEGLKQCHFIVREDYSDREVKSLLWSLKMIEKEERWKGVFVIDWVGYVSGRIAQELDVVEEDMDCLRLLRRYAVNELEDVDLDSRSY</sequence>
<reference evidence="3" key="1">
    <citation type="journal article" date="2020" name="Stud. Mycol.">
        <title>101 Dothideomycetes genomes: a test case for predicting lifestyles and emergence of pathogens.</title>
        <authorList>
            <person name="Haridas S."/>
            <person name="Albert R."/>
            <person name="Binder M."/>
            <person name="Bloem J."/>
            <person name="Labutti K."/>
            <person name="Salamov A."/>
            <person name="Andreopoulos B."/>
            <person name="Baker S."/>
            <person name="Barry K."/>
            <person name="Bills G."/>
            <person name="Bluhm B."/>
            <person name="Cannon C."/>
            <person name="Castanera R."/>
            <person name="Culley D."/>
            <person name="Daum C."/>
            <person name="Ezra D."/>
            <person name="Gonzalez J."/>
            <person name="Henrissat B."/>
            <person name="Kuo A."/>
            <person name="Liang C."/>
            <person name="Lipzen A."/>
            <person name="Lutzoni F."/>
            <person name="Magnuson J."/>
            <person name="Mondo S."/>
            <person name="Nolan M."/>
            <person name="Ohm R."/>
            <person name="Pangilinan J."/>
            <person name="Park H.-J."/>
            <person name="Ramirez L."/>
            <person name="Alfaro M."/>
            <person name="Sun H."/>
            <person name="Tritt A."/>
            <person name="Yoshinaga Y."/>
            <person name="Zwiers L.-H."/>
            <person name="Turgeon B."/>
            <person name="Goodwin S."/>
            <person name="Spatafora J."/>
            <person name="Crous P."/>
            <person name="Grigoriev I."/>
        </authorList>
    </citation>
    <scope>NUCLEOTIDE SEQUENCE</scope>
    <source>
        <strain evidence="3">CBS 675.92</strain>
    </source>
</reference>
<feature type="transmembrane region" description="Helical" evidence="1">
    <location>
        <begin position="12"/>
        <end position="34"/>
    </location>
</feature>
<proteinExistence type="predicted"/>
<dbReference type="AlphaFoldDB" id="A0A6A5U7J4"/>
<accession>A0A6A5U7J4</accession>
<keyword evidence="1" id="KW-1133">Transmembrane helix</keyword>
<name>A0A6A5U7J4_9PLEO</name>
<organism evidence="3 4">
    <name type="scientific">Byssothecium circinans</name>
    <dbReference type="NCBI Taxonomy" id="147558"/>
    <lineage>
        <taxon>Eukaryota</taxon>
        <taxon>Fungi</taxon>
        <taxon>Dikarya</taxon>
        <taxon>Ascomycota</taxon>
        <taxon>Pezizomycotina</taxon>
        <taxon>Dothideomycetes</taxon>
        <taxon>Pleosporomycetidae</taxon>
        <taxon>Pleosporales</taxon>
        <taxon>Massarineae</taxon>
        <taxon>Massarinaceae</taxon>
        <taxon>Byssothecium</taxon>
    </lineage>
</organism>
<dbReference type="PANTHER" id="PTHR38790">
    <property type="entry name" value="2EXR DOMAIN-CONTAINING PROTEIN-RELATED"/>
    <property type="match status" value="1"/>
</dbReference>
<keyword evidence="4" id="KW-1185">Reference proteome</keyword>
<gene>
    <name evidence="3" type="ORF">CC80DRAFT_544231</name>
</gene>